<feature type="compositionally biased region" description="Acidic residues" evidence="1">
    <location>
        <begin position="12"/>
        <end position="28"/>
    </location>
</feature>
<sequence>MYFDQRGKGIDVDEDENDDNNNDDDDDDMIKICNDDDDNDDDDDDNDASVTSPLAISVAFVSNHSQVERSTFPHLFWLPLLMKVLSTRATASHHRCTSTPGILPVYP</sequence>
<evidence type="ECO:0000256" key="1">
    <source>
        <dbReference type="SAM" id="MobiDB-lite"/>
    </source>
</evidence>
<dbReference type="Proteomes" id="UP000735302">
    <property type="component" value="Unassembled WGS sequence"/>
</dbReference>
<reference evidence="2 3" key="1">
    <citation type="journal article" date="2021" name="Elife">
        <title>Chloroplast acquisition without the gene transfer in kleptoplastic sea slugs, Plakobranchus ocellatus.</title>
        <authorList>
            <person name="Maeda T."/>
            <person name="Takahashi S."/>
            <person name="Yoshida T."/>
            <person name="Shimamura S."/>
            <person name="Takaki Y."/>
            <person name="Nagai Y."/>
            <person name="Toyoda A."/>
            <person name="Suzuki Y."/>
            <person name="Arimoto A."/>
            <person name="Ishii H."/>
            <person name="Satoh N."/>
            <person name="Nishiyama T."/>
            <person name="Hasebe M."/>
            <person name="Maruyama T."/>
            <person name="Minagawa J."/>
            <person name="Obokata J."/>
            <person name="Shigenobu S."/>
        </authorList>
    </citation>
    <scope>NUCLEOTIDE SEQUENCE [LARGE SCALE GENOMIC DNA]</scope>
</reference>
<dbReference type="EMBL" id="BLXT01003024">
    <property type="protein sequence ID" value="GFN99953.1"/>
    <property type="molecule type" value="Genomic_DNA"/>
</dbReference>
<comment type="caution">
    <text evidence="2">The sequence shown here is derived from an EMBL/GenBank/DDBJ whole genome shotgun (WGS) entry which is preliminary data.</text>
</comment>
<name>A0AAV4A175_9GAST</name>
<evidence type="ECO:0000313" key="3">
    <source>
        <dbReference type="Proteomes" id="UP000735302"/>
    </source>
</evidence>
<feature type="compositionally biased region" description="Basic and acidic residues" evidence="1">
    <location>
        <begin position="1"/>
        <end position="11"/>
    </location>
</feature>
<keyword evidence="3" id="KW-1185">Reference proteome</keyword>
<protein>
    <submittedName>
        <fullName evidence="2">Uncharacterized protein</fullName>
    </submittedName>
</protein>
<proteinExistence type="predicted"/>
<feature type="compositionally biased region" description="Acidic residues" evidence="1">
    <location>
        <begin position="35"/>
        <end position="47"/>
    </location>
</feature>
<feature type="region of interest" description="Disordered" evidence="1">
    <location>
        <begin position="1"/>
        <end position="50"/>
    </location>
</feature>
<evidence type="ECO:0000313" key="2">
    <source>
        <dbReference type="EMBL" id="GFN99953.1"/>
    </source>
</evidence>
<dbReference type="AlphaFoldDB" id="A0AAV4A175"/>
<accession>A0AAV4A175</accession>
<organism evidence="2 3">
    <name type="scientific">Plakobranchus ocellatus</name>
    <dbReference type="NCBI Taxonomy" id="259542"/>
    <lineage>
        <taxon>Eukaryota</taxon>
        <taxon>Metazoa</taxon>
        <taxon>Spiralia</taxon>
        <taxon>Lophotrochozoa</taxon>
        <taxon>Mollusca</taxon>
        <taxon>Gastropoda</taxon>
        <taxon>Heterobranchia</taxon>
        <taxon>Euthyneura</taxon>
        <taxon>Panpulmonata</taxon>
        <taxon>Sacoglossa</taxon>
        <taxon>Placobranchoidea</taxon>
        <taxon>Plakobranchidae</taxon>
        <taxon>Plakobranchus</taxon>
    </lineage>
</organism>
<gene>
    <name evidence="2" type="ORF">PoB_002645900</name>
</gene>